<comment type="caution">
    <text evidence="2">The sequence shown here is derived from an EMBL/GenBank/DDBJ whole genome shotgun (WGS) entry which is preliminary data.</text>
</comment>
<evidence type="ECO:0000313" key="3">
    <source>
        <dbReference type="Proteomes" id="UP000326396"/>
    </source>
</evidence>
<feature type="compositionally biased region" description="Polar residues" evidence="1">
    <location>
        <begin position="35"/>
        <end position="79"/>
    </location>
</feature>
<evidence type="ECO:0000313" key="2">
    <source>
        <dbReference type="EMBL" id="KAD7476908.1"/>
    </source>
</evidence>
<protein>
    <submittedName>
        <fullName evidence="2">Uncharacterized protein</fullName>
    </submittedName>
</protein>
<feature type="compositionally biased region" description="Polar residues" evidence="1">
    <location>
        <begin position="107"/>
        <end position="124"/>
    </location>
</feature>
<dbReference type="Proteomes" id="UP000326396">
    <property type="component" value="Linkage Group LG1"/>
</dbReference>
<accession>A0A5N6PZ24</accession>
<keyword evidence="3" id="KW-1185">Reference proteome</keyword>
<dbReference type="AlphaFoldDB" id="A0A5N6PZ24"/>
<feature type="region of interest" description="Disordered" evidence="1">
    <location>
        <begin position="1"/>
        <end position="79"/>
    </location>
</feature>
<sequence length="264" mass="29363">MAALNKHDTENDAQESKTSHISSGSADLYAPINNPPYQSYQPIYHPTSTPTVTFPETPSSSNTHSNPISNPTSLPTSGQGAFMAEETNYFHLCQEDLDGIPADDLDTQPSTSGQPQQRPSSSTNNANIAEQDFADWSFQAEDASISNSALMANDSTSSNKVIDNMCTPECLERLTVYKKINSQLCNELESLQVVKANFFEAERNYKEKIEEMEKTISSLKHEDTNKQCQIKNLLERLSTAKTELVLAESYRDKFLSQGENWFGL</sequence>
<reference evidence="2 3" key="1">
    <citation type="submission" date="2019-05" db="EMBL/GenBank/DDBJ databases">
        <title>Mikania micrantha, genome provides insights into the molecular mechanism of rapid growth.</title>
        <authorList>
            <person name="Liu B."/>
        </authorList>
    </citation>
    <scope>NUCLEOTIDE SEQUENCE [LARGE SCALE GENOMIC DNA]</scope>
    <source>
        <strain evidence="2">NLD-2019</strain>
        <tissue evidence="2">Leaf</tissue>
    </source>
</reference>
<feature type="region of interest" description="Disordered" evidence="1">
    <location>
        <begin position="99"/>
        <end position="124"/>
    </location>
</feature>
<dbReference type="EMBL" id="SZYD01000001">
    <property type="protein sequence ID" value="KAD7476908.1"/>
    <property type="molecule type" value="Genomic_DNA"/>
</dbReference>
<feature type="compositionally biased region" description="Basic and acidic residues" evidence="1">
    <location>
        <begin position="1"/>
        <end position="18"/>
    </location>
</feature>
<proteinExistence type="predicted"/>
<name>A0A5N6PZ24_9ASTR</name>
<gene>
    <name evidence="2" type="ORF">E3N88_00044</name>
</gene>
<organism evidence="2 3">
    <name type="scientific">Mikania micrantha</name>
    <name type="common">bitter vine</name>
    <dbReference type="NCBI Taxonomy" id="192012"/>
    <lineage>
        <taxon>Eukaryota</taxon>
        <taxon>Viridiplantae</taxon>
        <taxon>Streptophyta</taxon>
        <taxon>Embryophyta</taxon>
        <taxon>Tracheophyta</taxon>
        <taxon>Spermatophyta</taxon>
        <taxon>Magnoliopsida</taxon>
        <taxon>eudicotyledons</taxon>
        <taxon>Gunneridae</taxon>
        <taxon>Pentapetalae</taxon>
        <taxon>asterids</taxon>
        <taxon>campanulids</taxon>
        <taxon>Asterales</taxon>
        <taxon>Asteraceae</taxon>
        <taxon>Asteroideae</taxon>
        <taxon>Heliantheae alliance</taxon>
        <taxon>Eupatorieae</taxon>
        <taxon>Mikania</taxon>
    </lineage>
</organism>
<evidence type="ECO:0000256" key="1">
    <source>
        <dbReference type="SAM" id="MobiDB-lite"/>
    </source>
</evidence>